<feature type="compositionally biased region" description="Low complexity" evidence="1">
    <location>
        <begin position="313"/>
        <end position="322"/>
    </location>
</feature>
<proteinExistence type="predicted"/>
<evidence type="ECO:0000313" key="3">
    <source>
        <dbReference type="Proteomes" id="UP000722791"/>
    </source>
</evidence>
<name>A0A8J4D954_9CHLO</name>
<dbReference type="Proteomes" id="UP000722791">
    <property type="component" value="Unassembled WGS sequence"/>
</dbReference>
<dbReference type="AlphaFoldDB" id="A0A8J4D954"/>
<dbReference type="EMBL" id="BNCQ01000005">
    <property type="protein sequence ID" value="GIL98188.1"/>
    <property type="molecule type" value="Genomic_DNA"/>
</dbReference>
<accession>A0A8J4D954</accession>
<feature type="compositionally biased region" description="Low complexity" evidence="1">
    <location>
        <begin position="253"/>
        <end position="276"/>
    </location>
</feature>
<reference evidence="2" key="1">
    <citation type="journal article" date="2021" name="Proc. Natl. Acad. Sci. U.S.A.">
        <title>Three genomes in the algal genus Volvox reveal the fate of a haploid sex-determining region after a transition to homothallism.</title>
        <authorList>
            <person name="Yamamoto K."/>
            <person name="Hamaji T."/>
            <person name="Kawai-Toyooka H."/>
            <person name="Matsuzaki R."/>
            <person name="Takahashi F."/>
            <person name="Nishimura Y."/>
            <person name="Kawachi M."/>
            <person name="Noguchi H."/>
            <person name="Minakuchi Y."/>
            <person name="Umen J.G."/>
            <person name="Toyoda A."/>
            <person name="Nozaki H."/>
        </authorList>
    </citation>
    <scope>NUCLEOTIDE SEQUENCE</scope>
    <source>
        <strain evidence="2">NIES-3785</strain>
    </source>
</reference>
<evidence type="ECO:0000256" key="1">
    <source>
        <dbReference type="SAM" id="MobiDB-lite"/>
    </source>
</evidence>
<feature type="region of interest" description="Disordered" evidence="1">
    <location>
        <begin position="193"/>
        <end position="338"/>
    </location>
</feature>
<feature type="compositionally biased region" description="Basic and acidic residues" evidence="1">
    <location>
        <begin position="325"/>
        <end position="335"/>
    </location>
</feature>
<sequence>MICKLGINVIGKSRKSNSSLCDSPYNQVTKMPGMKVPCSTGMEWAAHLRLPPVRALPPTFGSPCDAPPCPRFVRHDSSVGVHTNIFKPPAQQRFNLVVPTSLIERNFDMNLVLQCGLTVVFKRLSRDPSQSAEALEAVHGCVSRHLNPIGLTSYRVTGQQPACVGFGCSLHGWSVEGGCLVVEVASRHHQRLQQHISDAQESAPAPARRLFGDCLPSPATIRKQRPQRDESPDSPDDHTYPLPNKDAFRCVPLQQQQQQQQQQLQQQQETSETSTTDATSLPLLTSPQRTDAEIQPGESGLKITGDVRNTVPSSCEGESSSSHPAARDDGCENWRDNTVPSQVLSKPAQQACGSCHHEFMVVATPGQRPKRHRRCPTRHSNDGDLSTTFAAGIDLLLAAHMALVQQETTRPKRLRKPNSLFVQQ</sequence>
<gene>
    <name evidence="2" type="ORF">Vretimale_3611</name>
</gene>
<feature type="compositionally biased region" description="Polar residues" evidence="1">
    <location>
        <begin position="277"/>
        <end position="289"/>
    </location>
</feature>
<comment type="caution">
    <text evidence="2">The sequence shown here is derived from an EMBL/GenBank/DDBJ whole genome shotgun (WGS) entry which is preliminary data.</text>
</comment>
<organism evidence="2 3">
    <name type="scientific">Volvox reticuliferus</name>
    <dbReference type="NCBI Taxonomy" id="1737510"/>
    <lineage>
        <taxon>Eukaryota</taxon>
        <taxon>Viridiplantae</taxon>
        <taxon>Chlorophyta</taxon>
        <taxon>core chlorophytes</taxon>
        <taxon>Chlorophyceae</taxon>
        <taxon>CS clade</taxon>
        <taxon>Chlamydomonadales</taxon>
        <taxon>Volvocaceae</taxon>
        <taxon>Volvox</taxon>
    </lineage>
</organism>
<feature type="compositionally biased region" description="Basic and acidic residues" evidence="1">
    <location>
        <begin position="226"/>
        <end position="239"/>
    </location>
</feature>
<protein>
    <submittedName>
        <fullName evidence="2">Uncharacterized protein</fullName>
    </submittedName>
</protein>
<evidence type="ECO:0000313" key="2">
    <source>
        <dbReference type="EMBL" id="GIL98188.1"/>
    </source>
</evidence>